<keyword evidence="3" id="KW-1185">Reference proteome</keyword>
<dbReference type="RefSeq" id="WP_109644854.1">
    <property type="nucleotide sequence ID" value="NZ_QGGB01000003.1"/>
</dbReference>
<organism evidence="2 3">
    <name type="scientific">Rhodohalobacter mucosus</name>
    <dbReference type="NCBI Taxonomy" id="2079485"/>
    <lineage>
        <taxon>Bacteria</taxon>
        <taxon>Pseudomonadati</taxon>
        <taxon>Balneolota</taxon>
        <taxon>Balneolia</taxon>
        <taxon>Balneolales</taxon>
        <taxon>Balneolaceae</taxon>
        <taxon>Rhodohalobacter</taxon>
    </lineage>
</organism>
<keyword evidence="1" id="KW-0812">Transmembrane</keyword>
<keyword evidence="1" id="KW-1133">Transmembrane helix</keyword>
<dbReference type="OrthoDB" id="9810976at2"/>
<keyword evidence="1" id="KW-0472">Membrane</keyword>
<accession>A0A316TUF1</accession>
<dbReference type="Proteomes" id="UP000245533">
    <property type="component" value="Unassembled WGS sequence"/>
</dbReference>
<dbReference type="InterPro" id="IPR052894">
    <property type="entry name" value="AsmA-related"/>
</dbReference>
<dbReference type="InterPro" id="IPR008023">
    <property type="entry name" value="DUF748"/>
</dbReference>
<dbReference type="EMBL" id="QGGB01000003">
    <property type="protein sequence ID" value="PWN07301.1"/>
    <property type="molecule type" value="Genomic_DNA"/>
</dbReference>
<dbReference type="PANTHER" id="PTHR30441">
    <property type="entry name" value="DUF748 DOMAIN-CONTAINING PROTEIN"/>
    <property type="match status" value="1"/>
</dbReference>
<feature type="transmembrane region" description="Helical" evidence="1">
    <location>
        <begin position="7"/>
        <end position="31"/>
    </location>
</feature>
<evidence type="ECO:0000313" key="2">
    <source>
        <dbReference type="EMBL" id="PWN07301.1"/>
    </source>
</evidence>
<protein>
    <recommendedName>
        <fullName evidence="4">AsmA family protein</fullName>
    </recommendedName>
</protein>
<dbReference type="Pfam" id="PF05359">
    <property type="entry name" value="DUF748"/>
    <property type="match status" value="1"/>
</dbReference>
<proteinExistence type="predicted"/>
<dbReference type="GO" id="GO:0090313">
    <property type="term" value="P:regulation of protein targeting to membrane"/>
    <property type="evidence" value="ECO:0007669"/>
    <property type="project" value="TreeGrafter"/>
</dbReference>
<dbReference type="AlphaFoldDB" id="A0A316TUF1"/>
<comment type="caution">
    <text evidence="2">The sequence shown here is derived from an EMBL/GenBank/DDBJ whole genome shotgun (WGS) entry which is preliminary data.</text>
</comment>
<sequence>MGKTLKWGLAGILILLIAAAITLIMSVNLIVKSGIEEVGSEMTGTAVTVERVSISPFSGSGQISGFRVANPDGFSQPDAMVIDDFSIELDLFSLFSDEIVIHEVLINGPSVYVEQKVPENNINEIMSHMRDVPSGEASDASIVIERFVMTGGSVELYTEIAGEQTARVEINDIELNDLGRGGGSQAAEDVIREIAERVAGESLRGAARSGGEQIRDAIRDIFN</sequence>
<evidence type="ECO:0000256" key="1">
    <source>
        <dbReference type="SAM" id="Phobius"/>
    </source>
</evidence>
<dbReference type="PANTHER" id="PTHR30441:SF8">
    <property type="entry name" value="DUF748 DOMAIN-CONTAINING PROTEIN"/>
    <property type="match status" value="1"/>
</dbReference>
<dbReference type="GO" id="GO:0005886">
    <property type="term" value="C:plasma membrane"/>
    <property type="evidence" value="ECO:0007669"/>
    <property type="project" value="TreeGrafter"/>
</dbReference>
<evidence type="ECO:0000313" key="3">
    <source>
        <dbReference type="Proteomes" id="UP000245533"/>
    </source>
</evidence>
<evidence type="ECO:0008006" key="4">
    <source>
        <dbReference type="Google" id="ProtNLM"/>
    </source>
</evidence>
<gene>
    <name evidence="2" type="ORF">DDZ15_03265</name>
</gene>
<name>A0A316TUF1_9BACT</name>
<reference evidence="2 3" key="1">
    <citation type="submission" date="2018-05" db="EMBL/GenBank/DDBJ databases">
        <title>Rhodohalobacter halophilus gen. nov., sp. nov., a moderately halophilic member of the family Balneolaceae.</title>
        <authorList>
            <person name="Liu Z.-W."/>
        </authorList>
    </citation>
    <scope>NUCLEOTIDE SEQUENCE [LARGE SCALE GENOMIC DNA]</scope>
    <source>
        <strain evidence="2 3">8A47</strain>
    </source>
</reference>